<evidence type="ECO:0000256" key="1">
    <source>
        <dbReference type="ARBA" id="ARBA00000085"/>
    </source>
</evidence>
<name>A0A1T4RUI6_9GAMM</name>
<feature type="domain" description="Histidine kinase" evidence="4">
    <location>
        <begin position="111"/>
        <end position="321"/>
    </location>
</feature>
<dbReference type="PANTHER" id="PTHR43065">
    <property type="entry name" value="SENSOR HISTIDINE KINASE"/>
    <property type="match status" value="1"/>
</dbReference>
<feature type="transmembrane region" description="Helical" evidence="3">
    <location>
        <begin position="56"/>
        <end position="77"/>
    </location>
</feature>
<dbReference type="InterPro" id="IPR003594">
    <property type="entry name" value="HATPase_dom"/>
</dbReference>
<dbReference type="SUPFAM" id="SSF47384">
    <property type="entry name" value="Homodimeric domain of signal transducing histidine kinase"/>
    <property type="match status" value="1"/>
</dbReference>
<keyword evidence="3" id="KW-0472">Membrane</keyword>
<accession>A0A1T4RUI6</accession>
<comment type="caution">
    <text evidence="5">The sequence shown here is derived from an EMBL/GenBank/DDBJ whole genome shotgun (WGS) entry which is preliminary data.</text>
</comment>
<dbReference type="SMART" id="SM00387">
    <property type="entry name" value="HATPase_c"/>
    <property type="match status" value="1"/>
</dbReference>
<protein>
    <recommendedName>
        <fullName evidence="2">histidine kinase</fullName>
        <ecNumber evidence="2">2.7.13.3</ecNumber>
    </recommendedName>
</protein>
<dbReference type="InterPro" id="IPR036097">
    <property type="entry name" value="HisK_dim/P_sf"/>
</dbReference>
<reference evidence="5 6" key="1">
    <citation type="submission" date="2017-01" db="EMBL/GenBank/DDBJ databases">
        <title>Genome Sequencing of a Marine Spirillum, Oceanospirillum multiglobuliferum ATCC 33336, from Japan.</title>
        <authorList>
            <person name="Carney J.G."/>
            <person name="Trachtenberg A.M."/>
            <person name="Rheaume B.A."/>
            <person name="Linnane J.D."/>
            <person name="Pitts N.L."/>
            <person name="Mykles D.L."/>
            <person name="Maclea K.S."/>
        </authorList>
    </citation>
    <scope>NUCLEOTIDE SEQUENCE [LARGE SCALE GENOMIC DNA]</scope>
    <source>
        <strain evidence="5 6">ATCC 33336</strain>
    </source>
</reference>
<dbReference type="PROSITE" id="PS50109">
    <property type="entry name" value="HIS_KIN"/>
    <property type="match status" value="1"/>
</dbReference>
<dbReference type="Pfam" id="PF02518">
    <property type="entry name" value="HATPase_c"/>
    <property type="match status" value="1"/>
</dbReference>
<organism evidence="5 6">
    <name type="scientific">Oceanospirillum multiglobuliferum</name>
    <dbReference type="NCBI Taxonomy" id="64969"/>
    <lineage>
        <taxon>Bacteria</taxon>
        <taxon>Pseudomonadati</taxon>
        <taxon>Pseudomonadota</taxon>
        <taxon>Gammaproteobacteria</taxon>
        <taxon>Oceanospirillales</taxon>
        <taxon>Oceanospirillaceae</taxon>
        <taxon>Oceanospirillum</taxon>
    </lineage>
</organism>
<dbReference type="InterPro" id="IPR036890">
    <property type="entry name" value="HATPase_C_sf"/>
</dbReference>
<dbReference type="STRING" id="64969.SAMN02745127_02584"/>
<dbReference type="RefSeq" id="WP_078746123.1">
    <property type="nucleotide sequence ID" value="NZ_FUXG01000020.1"/>
</dbReference>
<dbReference type="PRINTS" id="PR00344">
    <property type="entry name" value="BCTRLSENSOR"/>
</dbReference>
<dbReference type="Gene3D" id="3.30.565.10">
    <property type="entry name" value="Histidine kinase-like ATPase, C-terminal domain"/>
    <property type="match status" value="1"/>
</dbReference>
<dbReference type="AlphaFoldDB" id="A0A1T4RUI6"/>
<evidence type="ECO:0000256" key="2">
    <source>
        <dbReference type="ARBA" id="ARBA00012438"/>
    </source>
</evidence>
<evidence type="ECO:0000256" key="3">
    <source>
        <dbReference type="SAM" id="Phobius"/>
    </source>
</evidence>
<dbReference type="GO" id="GO:0000155">
    <property type="term" value="F:phosphorelay sensor kinase activity"/>
    <property type="evidence" value="ECO:0007669"/>
    <property type="project" value="InterPro"/>
</dbReference>
<keyword evidence="3" id="KW-0812">Transmembrane</keyword>
<dbReference type="EC" id="2.7.13.3" evidence="2"/>
<evidence type="ECO:0000313" key="5">
    <source>
        <dbReference type="EMBL" id="OPX54622.1"/>
    </source>
</evidence>
<evidence type="ECO:0000259" key="4">
    <source>
        <dbReference type="PROSITE" id="PS50109"/>
    </source>
</evidence>
<dbReference type="Proteomes" id="UP000191418">
    <property type="component" value="Unassembled WGS sequence"/>
</dbReference>
<dbReference type="PANTHER" id="PTHR43065:SF42">
    <property type="entry name" value="TWO-COMPONENT SENSOR PPRA"/>
    <property type="match status" value="1"/>
</dbReference>
<dbReference type="InterPro" id="IPR005467">
    <property type="entry name" value="His_kinase_dom"/>
</dbReference>
<dbReference type="SUPFAM" id="SSF55874">
    <property type="entry name" value="ATPase domain of HSP90 chaperone/DNA topoisomerase II/histidine kinase"/>
    <property type="match status" value="1"/>
</dbReference>
<dbReference type="InterPro" id="IPR004358">
    <property type="entry name" value="Sig_transdc_His_kin-like_C"/>
</dbReference>
<dbReference type="EMBL" id="MTSM01000021">
    <property type="protein sequence ID" value="OPX54622.1"/>
    <property type="molecule type" value="Genomic_DNA"/>
</dbReference>
<gene>
    <name evidence="5" type="ORF">BTE48_13170</name>
</gene>
<keyword evidence="6" id="KW-1185">Reference proteome</keyword>
<keyword evidence="3" id="KW-1133">Transmembrane helix</keyword>
<comment type="catalytic activity">
    <reaction evidence="1">
        <text>ATP + protein L-histidine = ADP + protein N-phospho-L-histidine.</text>
        <dbReference type="EC" id="2.7.13.3"/>
    </reaction>
</comment>
<sequence>MSSQTEHPVSGLSNRKQFIIAVGVFIFLSVVLIEIETFETVYEFSRTHEDWELDELIMAALSALITSAFTFAFNAYYQAQALKKEMTYRLKLERELAHAQKIQSLGTLAGGVAHSANNYLQPIMTLSRLAQKQLPSDSPLQPFMEKILLAANNAHNVLGELLRFSRQEPLAETEVYDLQKELDQHQLLYRAALSMQSKLSFDLTDQPCPVALSSSQIADITLALITNAEDSYNSQGGVIQVRLEQKGKMALLSVTDQGSGIAAHQIERLFEPFYTTKAVGEGTGLGLSIVHGLVQGVGGHVEVSSELDKGTTFSLHIPLAL</sequence>
<evidence type="ECO:0000313" key="6">
    <source>
        <dbReference type="Proteomes" id="UP000191418"/>
    </source>
</evidence>
<dbReference type="OrthoDB" id="1931120at2"/>
<feature type="transmembrane region" description="Helical" evidence="3">
    <location>
        <begin position="18"/>
        <end position="36"/>
    </location>
</feature>
<dbReference type="Gene3D" id="1.10.287.130">
    <property type="match status" value="1"/>
</dbReference>
<proteinExistence type="predicted"/>